<proteinExistence type="predicted"/>
<sequence>MAYYYGSASWFCCGHAGSWSSRCADTGHGSCGNCESYLDHAAWPKLKRPGYPDCNKSDNCLSLPWKYCGDTLVVYNRCNGQQVTVEVHDCGPNTNNYCNWPCGCGYPNCPAIIDLTPNAFSKIANLDVGRIPVRVTA</sequence>
<name>A0A2H5Y5U3_9CHLR</name>
<dbReference type="InterPro" id="IPR036908">
    <property type="entry name" value="RlpA-like_sf"/>
</dbReference>
<reference evidence="2" key="1">
    <citation type="submission" date="2017-09" db="EMBL/GenBank/DDBJ databases">
        <title>Metaegenomics of thermophilic ammonia-oxidizing enrichment culture.</title>
        <authorList>
            <person name="Kato S."/>
            <person name="Suzuki K."/>
        </authorList>
    </citation>
    <scope>NUCLEOTIDE SEQUENCE [LARGE SCALE GENOMIC DNA]</scope>
</reference>
<dbReference type="EMBL" id="BEHY01000018">
    <property type="protein sequence ID" value="GBD08809.1"/>
    <property type="molecule type" value="Genomic_DNA"/>
</dbReference>
<dbReference type="Gene3D" id="2.40.40.10">
    <property type="entry name" value="RlpA-like domain"/>
    <property type="match status" value="1"/>
</dbReference>
<evidence type="ECO:0000313" key="2">
    <source>
        <dbReference type="Proteomes" id="UP000236642"/>
    </source>
</evidence>
<organism evidence="1 2">
    <name type="scientific">Candidatus Thermoflexus japonica</name>
    <dbReference type="NCBI Taxonomy" id="2035417"/>
    <lineage>
        <taxon>Bacteria</taxon>
        <taxon>Bacillati</taxon>
        <taxon>Chloroflexota</taxon>
        <taxon>Thermoflexia</taxon>
        <taxon>Thermoflexales</taxon>
        <taxon>Thermoflexaceae</taxon>
        <taxon>Thermoflexus</taxon>
    </lineage>
</organism>
<comment type="caution">
    <text evidence="1">The sequence shown here is derived from an EMBL/GenBank/DDBJ whole genome shotgun (WGS) entry which is preliminary data.</text>
</comment>
<dbReference type="AlphaFoldDB" id="A0A2H5Y5U3"/>
<evidence type="ECO:0000313" key="1">
    <source>
        <dbReference type="EMBL" id="GBD08809.1"/>
    </source>
</evidence>
<protein>
    <submittedName>
        <fullName evidence="1">Uncharacterized protein</fullName>
    </submittedName>
</protein>
<gene>
    <name evidence="1" type="ORF">HRbin22_01051</name>
</gene>
<dbReference type="Proteomes" id="UP000236642">
    <property type="component" value="Unassembled WGS sequence"/>
</dbReference>
<accession>A0A2H5Y5U3</accession>
<dbReference type="SUPFAM" id="SSF50685">
    <property type="entry name" value="Barwin-like endoglucanases"/>
    <property type="match status" value="1"/>
</dbReference>